<dbReference type="Proteomes" id="UP000542674">
    <property type="component" value="Unassembled WGS sequence"/>
</dbReference>
<evidence type="ECO:0000256" key="4">
    <source>
        <dbReference type="ARBA" id="ARBA00022475"/>
    </source>
</evidence>
<dbReference type="Gene3D" id="1.10.3720.10">
    <property type="entry name" value="MetI-like"/>
    <property type="match status" value="1"/>
</dbReference>
<reference evidence="12 13" key="1">
    <citation type="submission" date="2020-08" db="EMBL/GenBank/DDBJ databases">
        <title>Sequencing the genomes of 1000 actinobacteria strains.</title>
        <authorList>
            <person name="Klenk H.-P."/>
        </authorList>
    </citation>
    <scope>NUCLEOTIDE SEQUENCE [LARGE SCALE GENOMIC DNA]</scope>
    <source>
        <strain evidence="12 13">DSM 45084</strain>
    </source>
</reference>
<evidence type="ECO:0000256" key="6">
    <source>
        <dbReference type="ARBA" id="ARBA00022692"/>
    </source>
</evidence>
<dbReference type="InterPro" id="IPR000515">
    <property type="entry name" value="MetI-like"/>
</dbReference>
<keyword evidence="5 10" id="KW-0592">Phosphate transport</keyword>
<comment type="function">
    <text evidence="10">Part of the binding-protein-dependent transport system for phosphate; probably responsible for the translocation of the substrate across the membrane.</text>
</comment>
<feature type="transmembrane region" description="Helical" evidence="9">
    <location>
        <begin position="111"/>
        <end position="134"/>
    </location>
</feature>
<dbReference type="SUPFAM" id="SSF161098">
    <property type="entry name" value="MetI-like"/>
    <property type="match status" value="1"/>
</dbReference>
<dbReference type="InterPro" id="IPR051124">
    <property type="entry name" value="Phosphate_Transport_Permease"/>
</dbReference>
<evidence type="ECO:0000256" key="8">
    <source>
        <dbReference type="ARBA" id="ARBA00023136"/>
    </source>
</evidence>
<name>A0A7W7T5R7_9PSEU</name>
<dbReference type="InterPro" id="IPR035906">
    <property type="entry name" value="MetI-like_sf"/>
</dbReference>
<dbReference type="AlphaFoldDB" id="A0A7W7T5R7"/>
<protein>
    <recommendedName>
        <fullName evidence="10">Phosphate transport system permease protein</fullName>
    </recommendedName>
</protein>
<evidence type="ECO:0000256" key="7">
    <source>
        <dbReference type="ARBA" id="ARBA00022989"/>
    </source>
</evidence>
<evidence type="ECO:0000259" key="11">
    <source>
        <dbReference type="PROSITE" id="PS50928"/>
    </source>
</evidence>
<evidence type="ECO:0000313" key="13">
    <source>
        <dbReference type="Proteomes" id="UP000542674"/>
    </source>
</evidence>
<dbReference type="PROSITE" id="PS50928">
    <property type="entry name" value="ABC_TM1"/>
    <property type="match status" value="1"/>
</dbReference>
<feature type="transmembrane region" description="Helical" evidence="9">
    <location>
        <begin position="21"/>
        <end position="45"/>
    </location>
</feature>
<keyword evidence="8 9" id="KW-0472">Membrane</keyword>
<dbReference type="GO" id="GO:0006817">
    <property type="term" value="P:phosphate ion transport"/>
    <property type="evidence" value="ECO:0007669"/>
    <property type="project" value="UniProtKB-KW"/>
</dbReference>
<dbReference type="InterPro" id="IPR011864">
    <property type="entry name" value="Phosphate_PstC"/>
</dbReference>
<proteinExistence type="inferred from homology"/>
<feature type="transmembrane region" description="Helical" evidence="9">
    <location>
        <begin position="239"/>
        <end position="258"/>
    </location>
</feature>
<feature type="transmembrane region" description="Helical" evidence="9">
    <location>
        <begin position="288"/>
        <end position="309"/>
    </location>
</feature>
<gene>
    <name evidence="12" type="ORF">F4559_004415</name>
</gene>
<dbReference type="GO" id="GO:0005886">
    <property type="term" value="C:plasma membrane"/>
    <property type="evidence" value="ECO:0007669"/>
    <property type="project" value="UniProtKB-SubCell"/>
</dbReference>
<keyword evidence="6 9" id="KW-0812">Transmembrane</keyword>
<feature type="transmembrane region" description="Helical" evidence="9">
    <location>
        <begin position="70"/>
        <end position="99"/>
    </location>
</feature>
<accession>A0A7W7T5R7</accession>
<dbReference type="GO" id="GO:0005315">
    <property type="term" value="F:phosphate transmembrane transporter activity"/>
    <property type="evidence" value="ECO:0007669"/>
    <property type="project" value="InterPro"/>
</dbReference>
<dbReference type="Pfam" id="PF00528">
    <property type="entry name" value="BPD_transp_1"/>
    <property type="match status" value="1"/>
</dbReference>
<evidence type="ECO:0000256" key="5">
    <source>
        <dbReference type="ARBA" id="ARBA00022592"/>
    </source>
</evidence>
<evidence type="ECO:0000256" key="1">
    <source>
        <dbReference type="ARBA" id="ARBA00004651"/>
    </source>
</evidence>
<dbReference type="NCBIfam" id="TIGR02138">
    <property type="entry name" value="phosphate_pstC"/>
    <property type="match status" value="1"/>
</dbReference>
<evidence type="ECO:0000256" key="2">
    <source>
        <dbReference type="ARBA" id="ARBA00007069"/>
    </source>
</evidence>
<sequence length="324" mass="34780">MDEPRVLAPAVPVADRVFRAVVRSCGVLVLLIMGGIGLFLAYQAIPTLDVLGWSFFTENRWRPESNQLGILSIALGTLQVALVAILIAVPVALGTALYISEYAPLKVRRTLVALLDLMAAVPSVIYGLWGFFFLQGEIIYLSRWLSRNLSFLPFFKVETDTTAAVWEKSQYTSSIFICGVVVSMMVIPITASVMREVFSSAPVGEREAALALGSTRWGVVRSVVLPFGRGGIIGGTMLGLGRALGETIAVALIISPAFDVKFRPLEKGGNTISQLIALRFGESSPFQLSALLAAGLVLFLFTLLINVLASTVVARSRSGAATEI</sequence>
<organism evidence="12 13">
    <name type="scientific">Saccharothrix violaceirubra</name>
    <dbReference type="NCBI Taxonomy" id="413306"/>
    <lineage>
        <taxon>Bacteria</taxon>
        <taxon>Bacillati</taxon>
        <taxon>Actinomycetota</taxon>
        <taxon>Actinomycetes</taxon>
        <taxon>Pseudonocardiales</taxon>
        <taxon>Pseudonocardiaceae</taxon>
        <taxon>Saccharothrix</taxon>
    </lineage>
</organism>
<comment type="similarity">
    <text evidence="2 10">Belongs to the binding-protein-dependent transport system permease family. CysTW subfamily.</text>
</comment>
<keyword evidence="13" id="KW-1185">Reference proteome</keyword>
<feature type="domain" description="ABC transmembrane type-1" evidence="11">
    <location>
        <begin position="74"/>
        <end position="309"/>
    </location>
</feature>
<evidence type="ECO:0000256" key="3">
    <source>
        <dbReference type="ARBA" id="ARBA00022448"/>
    </source>
</evidence>
<dbReference type="EMBL" id="JACHJS010000001">
    <property type="protein sequence ID" value="MBB4967056.1"/>
    <property type="molecule type" value="Genomic_DNA"/>
</dbReference>
<evidence type="ECO:0000313" key="12">
    <source>
        <dbReference type="EMBL" id="MBB4967056.1"/>
    </source>
</evidence>
<evidence type="ECO:0000256" key="9">
    <source>
        <dbReference type="RuleBase" id="RU363032"/>
    </source>
</evidence>
<dbReference type="PANTHER" id="PTHR30425:SF1">
    <property type="entry name" value="PHOSPHATE TRANSPORT SYSTEM PERMEASE PROTEIN PSTC"/>
    <property type="match status" value="1"/>
</dbReference>
<comment type="caution">
    <text evidence="12">The sequence shown here is derived from an EMBL/GenBank/DDBJ whole genome shotgun (WGS) entry which is preliminary data.</text>
</comment>
<dbReference type="CDD" id="cd06261">
    <property type="entry name" value="TM_PBP2"/>
    <property type="match status" value="1"/>
</dbReference>
<dbReference type="RefSeq" id="WP_184671446.1">
    <property type="nucleotide sequence ID" value="NZ_BAABAI010000037.1"/>
</dbReference>
<comment type="subcellular location">
    <subcellularLocation>
        <location evidence="1 9">Cell membrane</location>
        <topology evidence="1 9">Multi-pass membrane protein</topology>
    </subcellularLocation>
</comment>
<evidence type="ECO:0000256" key="10">
    <source>
        <dbReference type="RuleBase" id="RU363054"/>
    </source>
</evidence>
<keyword evidence="3 9" id="KW-0813">Transport</keyword>
<feature type="transmembrane region" description="Helical" evidence="9">
    <location>
        <begin position="171"/>
        <end position="191"/>
    </location>
</feature>
<keyword evidence="4 10" id="KW-1003">Cell membrane</keyword>
<dbReference type="PANTHER" id="PTHR30425">
    <property type="entry name" value="PHOSPHATE TRANSPORT SYSTEM PERMEASE PROTEIN PST"/>
    <property type="match status" value="1"/>
</dbReference>
<keyword evidence="7 9" id="KW-1133">Transmembrane helix</keyword>